<dbReference type="GO" id="GO:0005975">
    <property type="term" value="P:carbohydrate metabolic process"/>
    <property type="evidence" value="ECO:0007669"/>
    <property type="project" value="InterPro"/>
</dbReference>
<organism evidence="11 12">
    <name type="scientific">Ustilago trichophora</name>
    <dbReference type="NCBI Taxonomy" id="86804"/>
    <lineage>
        <taxon>Eukaryota</taxon>
        <taxon>Fungi</taxon>
        <taxon>Dikarya</taxon>
        <taxon>Basidiomycota</taxon>
        <taxon>Ustilaginomycotina</taxon>
        <taxon>Ustilaginomycetes</taxon>
        <taxon>Ustilaginales</taxon>
        <taxon>Ustilaginaceae</taxon>
        <taxon>Ustilago</taxon>
    </lineage>
</organism>
<evidence type="ECO:0000256" key="10">
    <source>
        <dbReference type="SAM" id="MobiDB-lite"/>
    </source>
</evidence>
<dbReference type="CDD" id="cd02021">
    <property type="entry name" value="GntK"/>
    <property type="match status" value="1"/>
</dbReference>
<dbReference type="PANTHER" id="PTHR43442:SF3">
    <property type="entry name" value="GLUCONOKINASE-RELATED"/>
    <property type="match status" value="1"/>
</dbReference>
<dbReference type="GO" id="GO:0005524">
    <property type="term" value="F:ATP binding"/>
    <property type="evidence" value="ECO:0007669"/>
    <property type="project" value="UniProtKB-KW"/>
</dbReference>
<dbReference type="AlphaFoldDB" id="A0A5C3EFS5"/>
<keyword evidence="7" id="KW-0067">ATP-binding</keyword>
<dbReference type="InterPro" id="IPR031322">
    <property type="entry name" value="Shikimate/glucono_kinase"/>
</dbReference>
<keyword evidence="12" id="KW-1185">Reference proteome</keyword>
<dbReference type="UniPathway" id="UPA00792"/>
<evidence type="ECO:0000256" key="5">
    <source>
        <dbReference type="ARBA" id="ARBA00022741"/>
    </source>
</evidence>
<dbReference type="InterPro" id="IPR027417">
    <property type="entry name" value="P-loop_NTPase"/>
</dbReference>
<evidence type="ECO:0000313" key="11">
    <source>
        <dbReference type="EMBL" id="SPO28401.1"/>
    </source>
</evidence>
<evidence type="ECO:0000313" key="12">
    <source>
        <dbReference type="Proteomes" id="UP000324022"/>
    </source>
</evidence>
<feature type="compositionally biased region" description="Polar residues" evidence="10">
    <location>
        <begin position="102"/>
        <end position="125"/>
    </location>
</feature>
<reference evidence="11 12" key="1">
    <citation type="submission" date="2018-03" db="EMBL/GenBank/DDBJ databases">
        <authorList>
            <person name="Guldener U."/>
        </authorList>
    </citation>
    <scope>NUCLEOTIDE SEQUENCE [LARGE SCALE GENOMIC DNA]</scope>
    <source>
        <strain evidence="11 12">NBRC100155</strain>
    </source>
</reference>
<comment type="similarity">
    <text evidence="2">Belongs to the gluconokinase GntK/GntV family.</text>
</comment>
<dbReference type="EMBL" id="OOIN01000022">
    <property type="protein sequence ID" value="SPO28401.1"/>
    <property type="molecule type" value="Genomic_DNA"/>
</dbReference>
<evidence type="ECO:0000256" key="2">
    <source>
        <dbReference type="ARBA" id="ARBA00008420"/>
    </source>
</evidence>
<evidence type="ECO:0000256" key="6">
    <source>
        <dbReference type="ARBA" id="ARBA00022777"/>
    </source>
</evidence>
<gene>
    <name evidence="11" type="ORF">UTRI_04798</name>
</gene>
<dbReference type="PROSITE" id="PS51257">
    <property type="entry name" value="PROKAR_LIPOPROTEIN"/>
    <property type="match status" value="1"/>
</dbReference>
<dbReference type="OrthoDB" id="275177at2759"/>
<proteinExistence type="inferred from homology"/>
<accession>A0A5C3EFS5</accession>
<dbReference type="GO" id="GO:0005737">
    <property type="term" value="C:cytoplasm"/>
    <property type="evidence" value="ECO:0007669"/>
    <property type="project" value="TreeGrafter"/>
</dbReference>
<feature type="region of interest" description="Disordered" evidence="10">
    <location>
        <begin position="102"/>
        <end position="130"/>
    </location>
</feature>
<dbReference type="Proteomes" id="UP000324022">
    <property type="component" value="Unassembled WGS sequence"/>
</dbReference>
<dbReference type="InterPro" id="IPR006001">
    <property type="entry name" value="Therm_gnt_kin"/>
</dbReference>
<protein>
    <recommendedName>
        <fullName evidence="3">gluconokinase</fullName>
        <ecNumber evidence="3">2.7.1.12</ecNumber>
    </recommendedName>
    <alternativeName>
        <fullName evidence="8">Gluconate kinase</fullName>
    </alternativeName>
</protein>
<sequence>MSDVKPMPTLLIVMGTSGSGKSTVGAALSSALSCPFVDGDDLHPSSNVEKMSRGQPLNDDDREPWLLTIREKGLELAKTQDVASISKEKKADKEMVEVLETSQQTTTPRDIASQHTQNNNFNITEGPNRIPPGSKNKLAIIACSSLKLNYRRLLRGSLTSLADPAALKPERETPTPTDLRVIHIYLDLTKQLLEERMANRKGHFMKFDMLYSQLDTLQSPNEEEEVGTVVVKVERDSSTEDIVRSIVERLKSKGVI</sequence>
<dbReference type="GO" id="GO:0046316">
    <property type="term" value="F:gluconokinase activity"/>
    <property type="evidence" value="ECO:0007669"/>
    <property type="project" value="UniProtKB-EC"/>
</dbReference>
<evidence type="ECO:0000256" key="1">
    <source>
        <dbReference type="ARBA" id="ARBA00004875"/>
    </source>
</evidence>
<comment type="pathway">
    <text evidence="1">Carbohydrate acid metabolism; D-gluconate degradation.</text>
</comment>
<keyword evidence="6 11" id="KW-0418">Kinase</keyword>
<dbReference type="Pfam" id="PF01202">
    <property type="entry name" value="SKI"/>
    <property type="match status" value="1"/>
</dbReference>
<name>A0A5C3EFS5_9BASI</name>
<evidence type="ECO:0000256" key="8">
    <source>
        <dbReference type="ARBA" id="ARBA00029835"/>
    </source>
</evidence>
<evidence type="ECO:0000256" key="4">
    <source>
        <dbReference type="ARBA" id="ARBA00022679"/>
    </source>
</evidence>
<evidence type="ECO:0000256" key="7">
    <source>
        <dbReference type="ARBA" id="ARBA00022840"/>
    </source>
</evidence>
<evidence type="ECO:0000256" key="3">
    <source>
        <dbReference type="ARBA" id="ARBA00012054"/>
    </source>
</evidence>
<dbReference type="SUPFAM" id="SSF52540">
    <property type="entry name" value="P-loop containing nucleoside triphosphate hydrolases"/>
    <property type="match status" value="1"/>
</dbReference>
<dbReference type="Gene3D" id="3.40.50.300">
    <property type="entry name" value="P-loop containing nucleotide triphosphate hydrolases"/>
    <property type="match status" value="1"/>
</dbReference>
<keyword evidence="5" id="KW-0547">Nucleotide-binding</keyword>
<dbReference type="PANTHER" id="PTHR43442">
    <property type="entry name" value="GLUCONOKINASE-RELATED"/>
    <property type="match status" value="1"/>
</dbReference>
<evidence type="ECO:0000256" key="9">
    <source>
        <dbReference type="ARBA" id="ARBA00048090"/>
    </source>
</evidence>
<keyword evidence="4" id="KW-0808">Transferase</keyword>
<dbReference type="EC" id="2.7.1.12" evidence="3"/>
<comment type="catalytic activity">
    <reaction evidence="9">
        <text>D-gluconate + ATP = 6-phospho-D-gluconate + ADP + H(+)</text>
        <dbReference type="Rhea" id="RHEA:19433"/>
        <dbReference type="ChEBI" id="CHEBI:15378"/>
        <dbReference type="ChEBI" id="CHEBI:18391"/>
        <dbReference type="ChEBI" id="CHEBI:30616"/>
        <dbReference type="ChEBI" id="CHEBI:58759"/>
        <dbReference type="ChEBI" id="CHEBI:456216"/>
        <dbReference type="EC" id="2.7.1.12"/>
    </reaction>
</comment>